<keyword evidence="3" id="KW-1185">Reference proteome</keyword>
<evidence type="ECO:0000313" key="3">
    <source>
        <dbReference type="Proteomes" id="UP001165667"/>
    </source>
</evidence>
<name>A0AA42CPV7_9HYPH</name>
<dbReference type="Pfam" id="PF04241">
    <property type="entry name" value="DUF423"/>
    <property type="match status" value="1"/>
</dbReference>
<sequence>MLLAASGVLGASGVALGAASAHLGGGDFGRLASEFLLFHAAAIPGILAICVPSGWVGQLAASMMVIGAVCFSGDLAYLGFVGRSPVSGLAPFGGLTLIAAWLVIVAAAVGVFRQKVEIDDKTV</sequence>
<evidence type="ECO:0000313" key="2">
    <source>
        <dbReference type="EMBL" id="MCW6510805.1"/>
    </source>
</evidence>
<comment type="caution">
    <text evidence="2">The sequence shown here is derived from an EMBL/GenBank/DDBJ whole genome shotgun (WGS) entry which is preliminary data.</text>
</comment>
<organism evidence="2 3">
    <name type="scientific">Lichenifustis flavocetrariae</name>
    <dbReference type="NCBI Taxonomy" id="2949735"/>
    <lineage>
        <taxon>Bacteria</taxon>
        <taxon>Pseudomonadati</taxon>
        <taxon>Pseudomonadota</taxon>
        <taxon>Alphaproteobacteria</taxon>
        <taxon>Hyphomicrobiales</taxon>
        <taxon>Lichenihabitantaceae</taxon>
        <taxon>Lichenifustis</taxon>
    </lineage>
</organism>
<dbReference type="RefSeq" id="WP_282587178.1">
    <property type="nucleotide sequence ID" value="NZ_JAMOIM010000018.1"/>
</dbReference>
<keyword evidence="1" id="KW-0472">Membrane</keyword>
<reference evidence="2" key="1">
    <citation type="submission" date="2022-05" db="EMBL/GenBank/DDBJ databases">
        <authorList>
            <person name="Pankratov T."/>
        </authorList>
    </citation>
    <scope>NUCLEOTIDE SEQUENCE</scope>
    <source>
        <strain evidence="2">BP6-180914</strain>
    </source>
</reference>
<accession>A0AA42CPV7</accession>
<dbReference type="Proteomes" id="UP001165667">
    <property type="component" value="Unassembled WGS sequence"/>
</dbReference>
<dbReference type="AlphaFoldDB" id="A0AA42CPV7"/>
<feature type="transmembrane region" description="Helical" evidence="1">
    <location>
        <begin position="92"/>
        <end position="112"/>
    </location>
</feature>
<proteinExistence type="predicted"/>
<protein>
    <submittedName>
        <fullName evidence="2">DUF423 domain-containing protein</fullName>
    </submittedName>
</protein>
<evidence type="ECO:0000256" key="1">
    <source>
        <dbReference type="SAM" id="Phobius"/>
    </source>
</evidence>
<dbReference type="InterPro" id="IPR006696">
    <property type="entry name" value="DUF423"/>
</dbReference>
<feature type="transmembrane region" description="Helical" evidence="1">
    <location>
        <begin position="59"/>
        <end position="80"/>
    </location>
</feature>
<keyword evidence="1" id="KW-0812">Transmembrane</keyword>
<keyword evidence="1" id="KW-1133">Transmembrane helix</keyword>
<dbReference type="EMBL" id="JAMOIM010000018">
    <property type="protein sequence ID" value="MCW6510805.1"/>
    <property type="molecule type" value="Genomic_DNA"/>
</dbReference>
<gene>
    <name evidence="2" type="ORF">M8523_22585</name>
</gene>
<feature type="transmembrane region" description="Helical" evidence="1">
    <location>
        <begin position="31"/>
        <end position="52"/>
    </location>
</feature>